<dbReference type="GeneID" id="54119142"/>
<gene>
    <name evidence="2" type="ORF">SAMN04487834_10567</name>
</gene>
<evidence type="ECO:0000313" key="2">
    <source>
        <dbReference type="EMBL" id="SEJ10021.1"/>
    </source>
</evidence>
<dbReference type="AlphaFoldDB" id="A0A1H6VZB4"/>
<keyword evidence="3" id="KW-1185">Reference proteome</keyword>
<evidence type="ECO:0000313" key="3">
    <source>
        <dbReference type="Proteomes" id="UP000183028"/>
    </source>
</evidence>
<dbReference type="InterPro" id="IPR006674">
    <property type="entry name" value="HD_domain"/>
</dbReference>
<proteinExistence type="predicted"/>
<sequence length="150" mass="18050">MTENNTFHQTIKEIETNSRVYLMHNYIQHGSITTYDHCLSVASMSYWLNRKFHLHSDEKQLIRGAFLHDYFLYDWHHYEGNLHGFSHPHTALINAREDFMLTRKEENIIRSHMWPLTFWHYPQSREAVIVCLADKIVSTKETLFKRKKIA</sequence>
<reference evidence="3" key="1">
    <citation type="submission" date="2016-10" db="EMBL/GenBank/DDBJ databases">
        <authorList>
            <person name="Varghese N."/>
        </authorList>
    </citation>
    <scope>NUCLEOTIDE SEQUENCE [LARGE SCALE GENOMIC DNA]</scope>
    <source>
        <strain evidence="3">DSM 20406</strain>
    </source>
</reference>
<dbReference type="OrthoDB" id="360187at2"/>
<dbReference type="Proteomes" id="UP000183028">
    <property type="component" value="Unassembled WGS sequence"/>
</dbReference>
<feature type="domain" description="HD" evidence="1">
    <location>
        <begin position="34"/>
        <end position="136"/>
    </location>
</feature>
<accession>A0A1H6VZB4</accession>
<dbReference type="EMBL" id="FNYK01000056">
    <property type="protein sequence ID" value="SEJ10021.1"/>
    <property type="molecule type" value="Genomic_DNA"/>
</dbReference>
<organism evidence="2 3">
    <name type="scientific">Sharpea azabuensis</name>
    <dbReference type="NCBI Taxonomy" id="322505"/>
    <lineage>
        <taxon>Bacteria</taxon>
        <taxon>Bacillati</taxon>
        <taxon>Bacillota</taxon>
        <taxon>Erysipelotrichia</taxon>
        <taxon>Erysipelotrichales</taxon>
        <taxon>Coprobacillaceae</taxon>
        <taxon>Sharpea</taxon>
    </lineage>
</organism>
<dbReference type="STRING" id="322505.SAMN04487836_10839"/>
<dbReference type="eggNOG" id="COG1896">
    <property type="taxonomic scope" value="Bacteria"/>
</dbReference>
<name>A0A1H6VZB4_9FIRM</name>
<dbReference type="SUPFAM" id="SSF109604">
    <property type="entry name" value="HD-domain/PDEase-like"/>
    <property type="match status" value="1"/>
</dbReference>
<dbReference type="Pfam" id="PF01966">
    <property type="entry name" value="HD"/>
    <property type="match status" value="1"/>
</dbReference>
<evidence type="ECO:0000259" key="1">
    <source>
        <dbReference type="Pfam" id="PF01966"/>
    </source>
</evidence>
<dbReference type="Gene3D" id="1.10.3210.10">
    <property type="entry name" value="Hypothetical protein af1432"/>
    <property type="match status" value="1"/>
</dbReference>
<protein>
    <recommendedName>
        <fullName evidence="1">HD domain-containing protein</fullName>
    </recommendedName>
</protein>
<dbReference type="RefSeq" id="WP_033161725.1">
    <property type="nucleotide sequence ID" value="NZ_CACVPP010000060.1"/>
</dbReference>